<evidence type="ECO:0000256" key="2">
    <source>
        <dbReference type="ARBA" id="ARBA00001946"/>
    </source>
</evidence>
<dbReference type="PANTHER" id="PTHR12318:SF0">
    <property type="entry name" value="ACYL-COENZYME A DIPHOSPHATASE NUDT19"/>
    <property type="match status" value="1"/>
</dbReference>
<dbReference type="GO" id="GO:0016818">
    <property type="term" value="F:hydrolase activity, acting on acid anhydrides, in phosphorus-containing anhydrides"/>
    <property type="evidence" value="ECO:0007669"/>
    <property type="project" value="InterPro"/>
</dbReference>
<keyword evidence="3" id="KW-0479">Metal-binding</keyword>
<dbReference type="PANTHER" id="PTHR12318">
    <property type="entry name" value="TESTOSTERONE-REGULATED PROTEIN RP2"/>
    <property type="match status" value="1"/>
</dbReference>
<dbReference type="GO" id="GO:0046872">
    <property type="term" value="F:metal ion binding"/>
    <property type="evidence" value="ECO:0007669"/>
    <property type="project" value="UniProtKB-KW"/>
</dbReference>
<dbReference type="AlphaFoldDB" id="A0A5D4H448"/>
<feature type="domain" description="Nudix hydrolase" evidence="7">
    <location>
        <begin position="1"/>
        <end position="183"/>
    </location>
</feature>
<keyword evidence="4 8" id="KW-0378">Hydrolase</keyword>
<accession>A0A5D4H448</accession>
<sequence>MLVREQPVFEVLMVRRHHQIDFMSGAMVFPGGKVEEHDLDPRWAESAIGWNDVAEIERGPRIAAIREAFEESGMLPGCVAPPADREGSAHARAAMENGTLAFIDYVRQHEVTLDLRMLTLFSRWLTPPVVPKRFDTFFYVASAPAGEAVADGRETVDTEWLAPADALRLAAEGHRTIVFPTRMNLGLLATTRTLAGAVAAAKARSGRTIQPRVEQRGSDRYIMLDPEAGYGHVEELLSIP</sequence>
<evidence type="ECO:0000313" key="9">
    <source>
        <dbReference type="Proteomes" id="UP000323258"/>
    </source>
</evidence>
<dbReference type="OrthoDB" id="9805905at2"/>
<dbReference type="InterPro" id="IPR015797">
    <property type="entry name" value="NUDIX_hydrolase-like_dom_sf"/>
</dbReference>
<evidence type="ECO:0000256" key="4">
    <source>
        <dbReference type="ARBA" id="ARBA00022801"/>
    </source>
</evidence>
<dbReference type="InterPro" id="IPR039121">
    <property type="entry name" value="NUDT19"/>
</dbReference>
<evidence type="ECO:0000256" key="6">
    <source>
        <dbReference type="ARBA" id="ARBA00023211"/>
    </source>
</evidence>
<evidence type="ECO:0000256" key="1">
    <source>
        <dbReference type="ARBA" id="ARBA00001936"/>
    </source>
</evidence>
<protein>
    <submittedName>
        <fullName evidence="8">NUDIX hydrolase</fullName>
    </submittedName>
</protein>
<gene>
    <name evidence="8" type="ORF">FY036_08205</name>
</gene>
<reference evidence="8 9" key="2">
    <citation type="submission" date="2019-09" db="EMBL/GenBank/DDBJ databases">
        <title>Mesorhizobium sp. MaA-C15 isolated from Microcystis aeruginosa.</title>
        <authorList>
            <person name="Jeong S.E."/>
            <person name="Jin H.M."/>
            <person name="Jeon C.O."/>
        </authorList>
    </citation>
    <scope>NUCLEOTIDE SEQUENCE [LARGE SCALE GENOMIC DNA]</scope>
    <source>
        <strain evidence="8 9">MaA-C15</strain>
    </source>
</reference>
<dbReference type="PROSITE" id="PS51462">
    <property type="entry name" value="NUDIX"/>
    <property type="match status" value="1"/>
</dbReference>
<proteinExistence type="predicted"/>
<dbReference type="InterPro" id="IPR000086">
    <property type="entry name" value="NUDIX_hydrolase_dom"/>
</dbReference>
<comment type="cofactor">
    <cofactor evidence="2">
        <name>Mg(2+)</name>
        <dbReference type="ChEBI" id="CHEBI:18420"/>
    </cofactor>
</comment>
<dbReference type="CDD" id="cd18870">
    <property type="entry name" value="NUDIX_AcylCoAdiphos_Nudt19"/>
    <property type="match status" value="1"/>
</dbReference>
<keyword evidence="5" id="KW-0460">Magnesium</keyword>
<dbReference type="EMBL" id="VSZS01000059">
    <property type="protein sequence ID" value="TYR33580.1"/>
    <property type="molecule type" value="Genomic_DNA"/>
</dbReference>
<evidence type="ECO:0000256" key="3">
    <source>
        <dbReference type="ARBA" id="ARBA00022723"/>
    </source>
</evidence>
<keyword evidence="9" id="KW-1185">Reference proteome</keyword>
<dbReference type="Proteomes" id="UP000323258">
    <property type="component" value="Unassembled WGS sequence"/>
</dbReference>
<dbReference type="SUPFAM" id="SSF55811">
    <property type="entry name" value="Nudix"/>
    <property type="match status" value="1"/>
</dbReference>
<name>A0A5D4H448_9HYPH</name>
<organism evidence="8 9">
    <name type="scientific">Neoaquamicrobium microcysteis</name>
    <dbReference type="NCBI Taxonomy" id="2682781"/>
    <lineage>
        <taxon>Bacteria</taxon>
        <taxon>Pseudomonadati</taxon>
        <taxon>Pseudomonadota</taxon>
        <taxon>Alphaproteobacteria</taxon>
        <taxon>Hyphomicrobiales</taxon>
        <taxon>Phyllobacteriaceae</taxon>
        <taxon>Neoaquamicrobium</taxon>
    </lineage>
</organism>
<comment type="caution">
    <text evidence="8">The sequence shown here is derived from an EMBL/GenBank/DDBJ whole genome shotgun (WGS) entry which is preliminary data.</text>
</comment>
<reference evidence="8 9" key="1">
    <citation type="submission" date="2019-08" db="EMBL/GenBank/DDBJ databases">
        <authorList>
            <person name="Seo Y.L."/>
        </authorList>
    </citation>
    <scope>NUCLEOTIDE SEQUENCE [LARGE SCALE GENOMIC DNA]</scope>
    <source>
        <strain evidence="8 9">MaA-C15</strain>
    </source>
</reference>
<evidence type="ECO:0000256" key="5">
    <source>
        <dbReference type="ARBA" id="ARBA00022842"/>
    </source>
</evidence>
<dbReference type="Gene3D" id="3.90.79.10">
    <property type="entry name" value="Nucleoside Triphosphate Pyrophosphohydrolase"/>
    <property type="match status" value="1"/>
</dbReference>
<comment type="cofactor">
    <cofactor evidence="1">
        <name>Mn(2+)</name>
        <dbReference type="ChEBI" id="CHEBI:29035"/>
    </cofactor>
</comment>
<evidence type="ECO:0000259" key="7">
    <source>
        <dbReference type="PROSITE" id="PS51462"/>
    </source>
</evidence>
<evidence type="ECO:0000313" key="8">
    <source>
        <dbReference type="EMBL" id="TYR33580.1"/>
    </source>
</evidence>
<keyword evidence="6" id="KW-0464">Manganese</keyword>